<dbReference type="PANTHER" id="PTHR43790">
    <property type="entry name" value="CARBOHYDRATE TRANSPORT ATP-BINDING PROTEIN MG119-RELATED"/>
    <property type="match status" value="1"/>
</dbReference>
<dbReference type="EMBL" id="FNTL01000003">
    <property type="protein sequence ID" value="SEB44019.1"/>
    <property type="molecule type" value="Genomic_DNA"/>
</dbReference>
<accession>A0A1H4JCD0</accession>
<dbReference type="PROSITE" id="PS00211">
    <property type="entry name" value="ABC_TRANSPORTER_1"/>
    <property type="match status" value="1"/>
</dbReference>
<feature type="domain" description="ABC transporter" evidence="5">
    <location>
        <begin position="264"/>
        <end position="507"/>
    </location>
</feature>
<dbReference type="InterPro" id="IPR050107">
    <property type="entry name" value="ABC_carbohydrate_import_ATPase"/>
</dbReference>
<dbReference type="SUPFAM" id="SSF52540">
    <property type="entry name" value="P-loop containing nucleoside triphosphate hydrolases"/>
    <property type="match status" value="2"/>
</dbReference>
<protein>
    <submittedName>
        <fullName evidence="6">Monosaccharide ABC transporter ATP-binding protein, CUT2 family</fullName>
    </submittedName>
</protein>
<evidence type="ECO:0000256" key="4">
    <source>
        <dbReference type="ARBA" id="ARBA00022840"/>
    </source>
</evidence>
<reference evidence="7" key="1">
    <citation type="submission" date="2016-10" db="EMBL/GenBank/DDBJ databases">
        <authorList>
            <person name="Varghese N."/>
        </authorList>
    </citation>
    <scope>NUCLEOTIDE SEQUENCE [LARGE SCALE GENOMIC DNA]</scope>
    <source>
        <strain evidence="7">DSM 44719</strain>
    </source>
</reference>
<evidence type="ECO:0000313" key="7">
    <source>
        <dbReference type="Proteomes" id="UP000183407"/>
    </source>
</evidence>
<evidence type="ECO:0000256" key="2">
    <source>
        <dbReference type="ARBA" id="ARBA00022737"/>
    </source>
</evidence>
<dbReference type="GO" id="GO:0016887">
    <property type="term" value="F:ATP hydrolysis activity"/>
    <property type="evidence" value="ECO:0007669"/>
    <property type="project" value="InterPro"/>
</dbReference>
<organism evidence="6 7">
    <name type="scientific">Rhodococcus jostii</name>
    <dbReference type="NCBI Taxonomy" id="132919"/>
    <lineage>
        <taxon>Bacteria</taxon>
        <taxon>Bacillati</taxon>
        <taxon>Actinomycetota</taxon>
        <taxon>Actinomycetes</taxon>
        <taxon>Mycobacteriales</taxon>
        <taxon>Nocardiaceae</taxon>
        <taxon>Rhodococcus</taxon>
    </lineage>
</organism>
<sequence length="507" mass="54531">MVTKDTSTVHRVPALRLTGIRKSYGGVQALRGADLTIPTAGTVLGLCGENGCGKSTLLRVLAGQVRPDAGRIDIDGEPVTFSRPQEAIRHGIVTVTQETTLAPELTVAENIYLGHRMARTRFGIDWKRTMRDAHELLARFGMDIDPASPVRQLRPDQQQLVEIVRALSIDARVLILDEPTSSLTDDEVDALLDRVRGLADGGVSTIFVSHRLEEVFRVADRIAVLRDGLLVSEGPIADYDETSLIEAMVGASHQTLAENHRVRPTADPVLRIREVTVPGVIEEISLDVAPGEIVGLAGLVGAGRSELLETVFGLHRPATGVVEVGGAPFHPKGPRDAIGAGVGFVPANRKEQGLVLGMSVRENLVMASTAWSRRARRHRAKEEGPVVADSMVSMQIKAVSPNTTVQTLSGGNQQKVVMGKWLAIRPQVLLLDEPTRGVDIGAKTEIHRLLIAAADDGLGILVSSSENPELLSICDRIAVMFRGRIRAVLSRAEATESTIAHYAGGHE</sequence>
<keyword evidence="1" id="KW-0813">Transport</keyword>
<evidence type="ECO:0000256" key="1">
    <source>
        <dbReference type="ARBA" id="ARBA00022448"/>
    </source>
</evidence>
<feature type="domain" description="ABC transporter" evidence="5">
    <location>
        <begin position="15"/>
        <end position="252"/>
    </location>
</feature>
<dbReference type="PANTHER" id="PTHR43790:SF9">
    <property type="entry name" value="GALACTOFURANOSE TRANSPORTER ATP-BINDING PROTEIN YTFR"/>
    <property type="match status" value="1"/>
</dbReference>
<evidence type="ECO:0000259" key="5">
    <source>
        <dbReference type="PROSITE" id="PS50893"/>
    </source>
</evidence>
<dbReference type="InterPro" id="IPR017871">
    <property type="entry name" value="ABC_transporter-like_CS"/>
</dbReference>
<dbReference type="PROSITE" id="PS50893">
    <property type="entry name" value="ABC_TRANSPORTER_2"/>
    <property type="match status" value="2"/>
</dbReference>
<dbReference type="GO" id="GO:0005524">
    <property type="term" value="F:ATP binding"/>
    <property type="evidence" value="ECO:0007669"/>
    <property type="project" value="UniProtKB-KW"/>
</dbReference>
<dbReference type="InterPro" id="IPR003439">
    <property type="entry name" value="ABC_transporter-like_ATP-bd"/>
</dbReference>
<dbReference type="Pfam" id="PF00005">
    <property type="entry name" value="ABC_tran"/>
    <property type="match status" value="2"/>
</dbReference>
<dbReference type="Gene3D" id="3.40.50.300">
    <property type="entry name" value="P-loop containing nucleotide triphosphate hydrolases"/>
    <property type="match status" value="2"/>
</dbReference>
<name>A0A1H4JCD0_RHOJO</name>
<evidence type="ECO:0000313" key="6">
    <source>
        <dbReference type="EMBL" id="SEB44019.1"/>
    </source>
</evidence>
<dbReference type="CDD" id="cd03215">
    <property type="entry name" value="ABC_Carb_Monos_II"/>
    <property type="match status" value="1"/>
</dbReference>
<dbReference type="Proteomes" id="UP000183407">
    <property type="component" value="Unassembled WGS sequence"/>
</dbReference>
<dbReference type="OrthoDB" id="7757085at2"/>
<dbReference type="InterPro" id="IPR027417">
    <property type="entry name" value="P-loop_NTPase"/>
</dbReference>
<keyword evidence="4 6" id="KW-0067">ATP-binding</keyword>
<dbReference type="InterPro" id="IPR003593">
    <property type="entry name" value="AAA+_ATPase"/>
</dbReference>
<dbReference type="CDD" id="cd03216">
    <property type="entry name" value="ABC_Carb_Monos_I"/>
    <property type="match status" value="1"/>
</dbReference>
<dbReference type="AlphaFoldDB" id="A0A1H4JCD0"/>
<keyword evidence="3" id="KW-0547">Nucleotide-binding</keyword>
<dbReference type="SMART" id="SM00382">
    <property type="entry name" value="AAA"/>
    <property type="match status" value="2"/>
</dbReference>
<evidence type="ECO:0000256" key="3">
    <source>
        <dbReference type="ARBA" id="ARBA00022741"/>
    </source>
</evidence>
<gene>
    <name evidence="6" type="ORF">SAMN04490220_0805</name>
</gene>
<keyword evidence="2" id="KW-0677">Repeat</keyword>
<dbReference type="RefSeq" id="WP_073370249.1">
    <property type="nucleotide sequence ID" value="NZ_FNTL01000003.1"/>
</dbReference>
<proteinExistence type="predicted"/>